<evidence type="ECO:0000313" key="2">
    <source>
        <dbReference type="Proteomes" id="UP000663419"/>
    </source>
</evidence>
<accession>A0A8A1LAC4</accession>
<dbReference type="AlphaFoldDB" id="A0A8A1LAC4"/>
<protein>
    <submittedName>
        <fullName evidence="1">Uncharacterized protein</fullName>
    </submittedName>
</protein>
<proteinExistence type="predicted"/>
<evidence type="ECO:0000313" key="1">
    <source>
        <dbReference type="EMBL" id="QSS50601.1"/>
    </source>
</evidence>
<reference evidence="1" key="1">
    <citation type="submission" date="2021-01" db="EMBL/GenBank/DDBJ databases">
        <title>Chromosome-level genome assembly of a human fungal pathogen reveals clustering of transcriptionally co-regulated genes.</title>
        <authorList>
            <person name="Voorhies M."/>
            <person name="Cohen S."/>
            <person name="Shea T.P."/>
            <person name="Petrus S."/>
            <person name="Munoz J.F."/>
            <person name="Poplawski S."/>
            <person name="Goldman W.E."/>
            <person name="Michael T."/>
            <person name="Cuomo C.A."/>
            <person name="Sil A."/>
            <person name="Beyhan S."/>
        </authorList>
    </citation>
    <scope>NUCLEOTIDE SEQUENCE</scope>
    <source>
        <strain evidence="1">H88</strain>
    </source>
</reference>
<dbReference type="Proteomes" id="UP000663419">
    <property type="component" value="Chromosome 1"/>
</dbReference>
<dbReference type="EMBL" id="CP069102">
    <property type="protein sequence ID" value="QSS50601.1"/>
    <property type="molecule type" value="Genomic_DNA"/>
</dbReference>
<organism evidence="1 2">
    <name type="scientific">Ajellomyces capsulatus (strain H88)</name>
    <name type="common">Darling's disease fungus</name>
    <name type="synonym">Histoplasma capsulatum</name>
    <dbReference type="NCBI Taxonomy" id="544711"/>
    <lineage>
        <taxon>Eukaryota</taxon>
        <taxon>Fungi</taxon>
        <taxon>Dikarya</taxon>
        <taxon>Ascomycota</taxon>
        <taxon>Pezizomycotina</taxon>
        <taxon>Eurotiomycetes</taxon>
        <taxon>Eurotiomycetidae</taxon>
        <taxon>Onygenales</taxon>
        <taxon>Ajellomycetaceae</taxon>
        <taxon>Histoplasma</taxon>
    </lineage>
</organism>
<gene>
    <name evidence="1" type="ORF">I7I53_11353</name>
</gene>
<sequence>MNKTGARRFSCGAWTGTGSAFNHNFNPGILHPKHSGGNRTELIAAPPHIQHQNSSPQAVLGCCS</sequence>
<name>A0A8A1LAC4_AJEC8</name>
<dbReference type="VEuPathDB" id="FungiDB:I7I53_11353"/>